<evidence type="ECO:0000313" key="3">
    <source>
        <dbReference type="EMBL" id="GAA5172203.1"/>
    </source>
</evidence>
<dbReference type="Proteomes" id="UP001428817">
    <property type="component" value="Unassembled WGS sequence"/>
</dbReference>
<feature type="transmembrane region" description="Helical" evidence="2">
    <location>
        <begin position="39"/>
        <end position="58"/>
    </location>
</feature>
<evidence type="ECO:0000256" key="1">
    <source>
        <dbReference type="SAM" id="MobiDB-lite"/>
    </source>
</evidence>
<dbReference type="EMBL" id="BAABJP010000051">
    <property type="protein sequence ID" value="GAA5172203.1"/>
    <property type="molecule type" value="Genomic_DNA"/>
</dbReference>
<proteinExistence type="predicted"/>
<name>A0ABP9R7S8_9PSEU</name>
<keyword evidence="2" id="KW-0812">Transmembrane</keyword>
<keyword evidence="2" id="KW-0472">Membrane</keyword>
<organism evidence="3 4">
    <name type="scientific">Pseudonocardia eucalypti</name>
    <dbReference type="NCBI Taxonomy" id="648755"/>
    <lineage>
        <taxon>Bacteria</taxon>
        <taxon>Bacillati</taxon>
        <taxon>Actinomycetota</taxon>
        <taxon>Actinomycetes</taxon>
        <taxon>Pseudonocardiales</taxon>
        <taxon>Pseudonocardiaceae</taxon>
        <taxon>Pseudonocardia</taxon>
    </lineage>
</organism>
<evidence type="ECO:0000256" key="2">
    <source>
        <dbReference type="SAM" id="Phobius"/>
    </source>
</evidence>
<keyword evidence="2" id="KW-1133">Transmembrane helix</keyword>
<feature type="transmembrane region" description="Helical" evidence="2">
    <location>
        <begin position="91"/>
        <end position="109"/>
    </location>
</feature>
<feature type="transmembrane region" description="Helical" evidence="2">
    <location>
        <begin position="160"/>
        <end position="182"/>
    </location>
</feature>
<dbReference type="InterPro" id="IPR016566">
    <property type="entry name" value="UCP010219"/>
</dbReference>
<gene>
    <name evidence="3" type="ORF">GCM10023321_71740</name>
</gene>
<accession>A0ABP9R7S8</accession>
<evidence type="ECO:0000313" key="4">
    <source>
        <dbReference type="Proteomes" id="UP001428817"/>
    </source>
</evidence>
<dbReference type="PIRSF" id="PIRSF010219">
    <property type="entry name" value="UCP010219"/>
    <property type="match status" value="1"/>
</dbReference>
<dbReference type="RefSeq" id="WP_345703423.1">
    <property type="nucleotide sequence ID" value="NZ_BAABJP010000051.1"/>
</dbReference>
<comment type="caution">
    <text evidence="3">The sequence shown here is derived from an EMBL/GenBank/DDBJ whole genome shotgun (WGS) entry which is preliminary data.</text>
</comment>
<feature type="transmembrane region" description="Helical" evidence="2">
    <location>
        <begin position="194"/>
        <end position="218"/>
    </location>
</feature>
<feature type="region of interest" description="Disordered" evidence="1">
    <location>
        <begin position="1"/>
        <end position="30"/>
    </location>
</feature>
<sequence>MTGRHARPKSPHEPHAPESGADGDEQREKAAPQTILEQLGGVSGMIYSTIPVVVFVLVNSLTSLMPAVIAAVGVGLLIAVVRLVRKEPLQPAVSGLLGVGVGAFIAYRTGQAKDFFLLGIWYSALLSSVFLISVLVRWPLAGVIWHGINGDGQGWRQDRYLLRGYTLASLLWVLVFGAKFVVQHWLYDTDQTGWLAFARIAMGYPLTGLALLGTIWAVQRARRRGTQVSPA</sequence>
<dbReference type="Pfam" id="PF11361">
    <property type="entry name" value="DUF3159"/>
    <property type="match status" value="1"/>
</dbReference>
<feature type="transmembrane region" description="Helical" evidence="2">
    <location>
        <begin position="115"/>
        <end position="140"/>
    </location>
</feature>
<reference evidence="4" key="1">
    <citation type="journal article" date="2019" name="Int. J. Syst. Evol. Microbiol.">
        <title>The Global Catalogue of Microorganisms (GCM) 10K type strain sequencing project: providing services to taxonomists for standard genome sequencing and annotation.</title>
        <authorList>
            <consortium name="The Broad Institute Genomics Platform"/>
            <consortium name="The Broad Institute Genome Sequencing Center for Infectious Disease"/>
            <person name="Wu L."/>
            <person name="Ma J."/>
        </authorList>
    </citation>
    <scope>NUCLEOTIDE SEQUENCE [LARGE SCALE GENOMIC DNA]</scope>
    <source>
        <strain evidence="4">JCM 18303</strain>
    </source>
</reference>
<feature type="transmembrane region" description="Helical" evidence="2">
    <location>
        <begin position="64"/>
        <end position="84"/>
    </location>
</feature>
<keyword evidence="4" id="KW-1185">Reference proteome</keyword>
<protein>
    <submittedName>
        <fullName evidence="3">DUF3159 domain-containing protein</fullName>
    </submittedName>
</protein>